<dbReference type="Proteomes" id="UP000030907">
    <property type="component" value="Plasmid pSfKp5.2"/>
</dbReference>
<evidence type="ECO:0000313" key="2">
    <source>
        <dbReference type="Proteomes" id="UP000030907"/>
    </source>
</evidence>
<dbReference type="HOGENOM" id="CLU_2587928_0_0_5"/>
<dbReference type="EMBL" id="CP009123">
    <property type="protein sequence ID" value="AJA11672.1"/>
    <property type="molecule type" value="Genomic_DNA"/>
</dbReference>
<dbReference type="KEGG" id="sphk:SKP52_24150"/>
<reference evidence="1 2" key="1">
    <citation type="journal article" date="2015" name="Int. J. Syst. Evol. Microbiol.">
        <title>Description of Sphingopyxis fribergensis sp. nov. - a soil bacterium with the ability to degrade styrene and phenylacetic acid.</title>
        <authorList>
            <person name="Oelschlagel M."/>
            <person name="Ruckert C."/>
            <person name="Kalinowski J."/>
            <person name="Schmidt G."/>
            <person name="Schlomann M."/>
            <person name="Tischler D."/>
        </authorList>
    </citation>
    <scope>NUCLEOTIDE SEQUENCE [LARGE SCALE GENOMIC DNA]</scope>
    <source>
        <strain evidence="1 2">Kp5.2</strain>
        <plasmid evidence="1">pSfKp5.2</plasmid>
    </source>
</reference>
<geneLocation type="plasmid" evidence="1 2">
    <name>pSfKp5.2</name>
</geneLocation>
<organism evidence="1 2">
    <name type="scientific">Sphingopyxis fribergensis</name>
    <dbReference type="NCBI Taxonomy" id="1515612"/>
    <lineage>
        <taxon>Bacteria</taxon>
        <taxon>Pseudomonadati</taxon>
        <taxon>Pseudomonadota</taxon>
        <taxon>Alphaproteobacteria</taxon>
        <taxon>Sphingomonadales</taxon>
        <taxon>Sphingomonadaceae</taxon>
        <taxon>Sphingopyxis</taxon>
    </lineage>
</organism>
<keyword evidence="2" id="KW-1185">Reference proteome</keyword>
<proteinExistence type="predicted"/>
<protein>
    <submittedName>
        <fullName evidence="1">Uncharacterized protein</fullName>
    </submittedName>
</protein>
<accession>A0A0A7PUC8</accession>
<evidence type="ECO:0000313" key="1">
    <source>
        <dbReference type="EMBL" id="AJA11672.1"/>
    </source>
</evidence>
<sequence length="80" mass="9094">MAQPRHHFLPFRLIARPKFNRRSFRRCPDLDRSAPADSAAHMLDDVCRPTIPSVKSKPTPQYSAVHDALMATESASHRDI</sequence>
<dbReference type="AlphaFoldDB" id="A0A0A7PUC8"/>
<keyword evidence="1" id="KW-0614">Plasmid</keyword>
<name>A0A0A7PUC8_9SPHN</name>
<gene>
    <name evidence="1" type="ORF">SKP52_24150</name>
</gene>